<name>A0A061H3W9_9BASI</name>
<dbReference type="KEGG" id="pfp:PFL1_05328"/>
<feature type="compositionally biased region" description="Basic residues" evidence="3">
    <location>
        <begin position="416"/>
        <end position="427"/>
    </location>
</feature>
<accession>A0A061H3W9</accession>
<protein>
    <recommendedName>
        <fullName evidence="4">YDG domain-containing protein</fullName>
    </recommendedName>
</protein>
<dbReference type="PANTHER" id="PTHR14140">
    <property type="entry name" value="E3 UBIQUITIN-PROTEIN LIGASE UHRF-RELATED"/>
    <property type="match status" value="1"/>
</dbReference>
<dbReference type="OrthoDB" id="2270193at2759"/>
<dbReference type="SMART" id="SM00466">
    <property type="entry name" value="SRA"/>
    <property type="match status" value="1"/>
</dbReference>
<feature type="region of interest" description="Disordered" evidence="3">
    <location>
        <begin position="43"/>
        <end position="153"/>
    </location>
</feature>
<dbReference type="GeneID" id="19319421"/>
<dbReference type="GO" id="GO:0016567">
    <property type="term" value="P:protein ubiquitination"/>
    <property type="evidence" value="ECO:0007669"/>
    <property type="project" value="TreeGrafter"/>
</dbReference>
<dbReference type="Gene3D" id="2.30.280.10">
    <property type="entry name" value="SRA-YDG"/>
    <property type="match status" value="1"/>
</dbReference>
<dbReference type="SUPFAM" id="SSF88697">
    <property type="entry name" value="PUA domain-like"/>
    <property type="match status" value="1"/>
</dbReference>
<evidence type="ECO:0000256" key="3">
    <source>
        <dbReference type="SAM" id="MobiDB-lite"/>
    </source>
</evidence>
<dbReference type="eggNOG" id="ENOG502QRDQ">
    <property type="taxonomic scope" value="Eukaryota"/>
</dbReference>
<dbReference type="PANTHER" id="PTHR14140:SF27">
    <property type="entry name" value="OS04G0289800 PROTEIN"/>
    <property type="match status" value="1"/>
</dbReference>
<evidence type="ECO:0000259" key="4">
    <source>
        <dbReference type="PROSITE" id="PS51015"/>
    </source>
</evidence>
<feature type="region of interest" description="Disordered" evidence="3">
    <location>
        <begin position="231"/>
        <end position="252"/>
    </location>
</feature>
<feature type="region of interest" description="Disordered" evidence="3">
    <location>
        <begin position="329"/>
        <end position="427"/>
    </location>
</feature>
<keyword evidence="1 2" id="KW-0539">Nucleus</keyword>
<evidence type="ECO:0000256" key="1">
    <source>
        <dbReference type="ARBA" id="ARBA00023242"/>
    </source>
</evidence>
<dbReference type="InterPro" id="IPR003105">
    <property type="entry name" value="SRA_YDG"/>
</dbReference>
<dbReference type="AlphaFoldDB" id="A0A061H3W9"/>
<dbReference type="GO" id="GO:0061630">
    <property type="term" value="F:ubiquitin protein ligase activity"/>
    <property type="evidence" value="ECO:0007669"/>
    <property type="project" value="TreeGrafter"/>
</dbReference>
<dbReference type="InterPro" id="IPR036987">
    <property type="entry name" value="SRA-YDG_sf"/>
</dbReference>
<gene>
    <name evidence="5" type="ORF">PFL1_05328</name>
</gene>
<dbReference type="InterPro" id="IPR015947">
    <property type="entry name" value="PUA-like_sf"/>
</dbReference>
<evidence type="ECO:0000256" key="2">
    <source>
        <dbReference type="PROSITE-ProRule" id="PRU00358"/>
    </source>
</evidence>
<evidence type="ECO:0000313" key="6">
    <source>
        <dbReference type="Proteomes" id="UP000053664"/>
    </source>
</evidence>
<dbReference type="GO" id="GO:0044027">
    <property type="term" value="P:negative regulation of gene expression via chromosomal CpG island methylation"/>
    <property type="evidence" value="ECO:0007669"/>
    <property type="project" value="TreeGrafter"/>
</dbReference>
<sequence>MVQDDAKAALEVEYERQREDNIRANIELMKSLGLYHDDVALAKKPASASSPSKRKRDGPDEPFTPLSSNAALRTRLTRSASRNSVTATTSESFSSPSSSAKLTPRSALRRSTRVRSSTPSAIPRTLRRHSLPLSSFIMGDDDDEDDHRQRKADKLGRRIHSPKRFGHIPGIKIGTVWEKRMHCSTDAVHAPTVAGISGNPEVGCWSVCLSGGYEDDFDSGHYFQYTGSGGRDLKGTKENPKNLRTAPQSKDQSWTDNTYNAALYKSSQTGKPIRVIRGYKANNRYAPDAGYVYSGLYVCEKAWMTTGRAGFKVCKFAFRRLKDQDPLPVFSRDLMQPEPKPKPKPDSSSVASSARSSASATTTSASSESTPTSAARQTRSAASKSVRPRSGVPDGVVSPTPGKRLTESPAITTGLRRSRRSIAGRAV</sequence>
<proteinExistence type="predicted"/>
<organism evidence="5 6">
    <name type="scientific">Pseudozyma flocculosa PF-1</name>
    <dbReference type="NCBI Taxonomy" id="1277687"/>
    <lineage>
        <taxon>Eukaryota</taxon>
        <taxon>Fungi</taxon>
        <taxon>Dikarya</taxon>
        <taxon>Basidiomycota</taxon>
        <taxon>Ustilaginomycotina</taxon>
        <taxon>Ustilaginomycetes</taxon>
        <taxon>Ustilaginales</taxon>
        <taxon>Ustilaginaceae</taxon>
        <taxon>Pseudozyma</taxon>
    </lineage>
</organism>
<feature type="compositionally biased region" description="Low complexity" evidence="3">
    <location>
        <begin position="347"/>
        <end position="383"/>
    </location>
</feature>
<reference evidence="5 6" key="1">
    <citation type="journal article" date="2013" name="Plant Cell">
        <title>The transition from a phytopathogenic smut ancestor to an anamorphic biocontrol agent deciphered by comparative whole-genome analysis.</title>
        <authorList>
            <person name="Lefebvre F."/>
            <person name="Joly D.L."/>
            <person name="Labbe C."/>
            <person name="Teichmann B."/>
            <person name="Linning R."/>
            <person name="Belzile F."/>
            <person name="Bakkeren G."/>
            <person name="Belanger R.R."/>
        </authorList>
    </citation>
    <scope>NUCLEOTIDE SEQUENCE [LARGE SCALE GENOMIC DNA]</scope>
    <source>
        <strain evidence="5 6">PF-1</strain>
    </source>
</reference>
<feature type="compositionally biased region" description="Basic and acidic residues" evidence="3">
    <location>
        <begin position="231"/>
        <end position="241"/>
    </location>
</feature>
<feature type="domain" description="YDG" evidence="4">
    <location>
        <begin position="166"/>
        <end position="320"/>
    </location>
</feature>
<dbReference type="Pfam" id="PF02182">
    <property type="entry name" value="SAD_SRA"/>
    <property type="match status" value="1"/>
</dbReference>
<evidence type="ECO:0000313" key="5">
    <source>
        <dbReference type="EMBL" id="EPQ27044.1"/>
    </source>
</evidence>
<dbReference type="PROSITE" id="PS51015">
    <property type="entry name" value="YDG"/>
    <property type="match status" value="1"/>
</dbReference>
<dbReference type="FunFam" id="2.30.280.10:FF:000005">
    <property type="entry name" value="E3 ubiquitin-protein ligase UHRF1"/>
    <property type="match status" value="1"/>
</dbReference>
<feature type="compositionally biased region" description="Polar residues" evidence="3">
    <location>
        <begin position="65"/>
        <end position="89"/>
    </location>
</feature>
<comment type="subcellular location">
    <subcellularLocation>
        <location evidence="2">Nucleus</location>
    </subcellularLocation>
</comment>
<dbReference type="HOGENOM" id="CLU_033265_1_0_1"/>
<dbReference type="RefSeq" id="XP_007881051.1">
    <property type="nucleotide sequence ID" value="XM_007882860.1"/>
</dbReference>
<dbReference type="Proteomes" id="UP000053664">
    <property type="component" value="Unassembled WGS sequence"/>
</dbReference>
<feature type="compositionally biased region" description="Low complexity" evidence="3">
    <location>
        <begin position="90"/>
        <end position="99"/>
    </location>
</feature>
<dbReference type="EMBL" id="KE361641">
    <property type="protein sequence ID" value="EPQ27044.1"/>
    <property type="molecule type" value="Genomic_DNA"/>
</dbReference>
<dbReference type="GO" id="GO:0005634">
    <property type="term" value="C:nucleus"/>
    <property type="evidence" value="ECO:0007669"/>
    <property type="project" value="UniProtKB-SubCell"/>
</dbReference>
<dbReference type="InterPro" id="IPR045134">
    <property type="entry name" value="UHRF1/2-like"/>
</dbReference>